<feature type="compositionally biased region" description="Basic and acidic residues" evidence="1">
    <location>
        <begin position="171"/>
        <end position="183"/>
    </location>
</feature>
<evidence type="ECO:0000313" key="3">
    <source>
        <dbReference type="EMBL" id="MCC2137484.1"/>
    </source>
</evidence>
<dbReference type="Gene3D" id="2.80.10.50">
    <property type="match status" value="1"/>
</dbReference>
<dbReference type="SMART" id="SM00458">
    <property type="entry name" value="RICIN"/>
    <property type="match status" value="1"/>
</dbReference>
<reference evidence="3" key="1">
    <citation type="submission" date="2021-10" db="EMBL/GenBank/DDBJ databases">
        <title>Anaerobic single-cell dispensing facilitates the cultivation of human gut bacteria.</title>
        <authorList>
            <person name="Afrizal A."/>
        </authorList>
    </citation>
    <scope>NUCLEOTIDE SEQUENCE</scope>
    <source>
        <strain evidence="3">CLA-AA-H250</strain>
    </source>
</reference>
<proteinExistence type="predicted"/>
<dbReference type="PROSITE" id="PS50231">
    <property type="entry name" value="RICIN_B_LECTIN"/>
    <property type="match status" value="1"/>
</dbReference>
<sequence length="202" mass="21179">MAEKTEKKYVITNHRSGKVLASCGGSAVQMTANGGETQVWCAVPAEGTSVQLVHKVSGLALTVPGEAENGTALVLAEAQGNASQLWKLTTTVKGCRRITHVASGKVIDIKDISDADGAPAQLWEFVKGDNQNWVLTEVEKEKKAPAKCAAKTAKPAAKEKAKAEVKAEAKSEVKAEVKAEAKPAAKTTKAAAKTTKTAKKTK</sequence>
<dbReference type="Proteomes" id="UP001199424">
    <property type="component" value="Unassembled WGS sequence"/>
</dbReference>
<dbReference type="Pfam" id="PF00652">
    <property type="entry name" value="Ricin_B_lectin"/>
    <property type="match status" value="1"/>
</dbReference>
<dbReference type="AlphaFoldDB" id="A0AAE3ANH5"/>
<gene>
    <name evidence="3" type="ORF">LKD31_10710</name>
</gene>
<keyword evidence="4" id="KW-1185">Reference proteome</keyword>
<name>A0AAE3ANH5_9FIRM</name>
<dbReference type="InterPro" id="IPR000772">
    <property type="entry name" value="Ricin_B_lectin"/>
</dbReference>
<protein>
    <submittedName>
        <fullName evidence="3">RICIN domain-containing protein</fullName>
    </submittedName>
</protein>
<dbReference type="SUPFAM" id="SSF50370">
    <property type="entry name" value="Ricin B-like lectins"/>
    <property type="match status" value="1"/>
</dbReference>
<feature type="region of interest" description="Disordered" evidence="1">
    <location>
        <begin position="171"/>
        <end position="202"/>
    </location>
</feature>
<evidence type="ECO:0000256" key="1">
    <source>
        <dbReference type="SAM" id="MobiDB-lite"/>
    </source>
</evidence>
<dbReference type="RefSeq" id="WP_308449709.1">
    <property type="nucleotide sequence ID" value="NZ_JAJEQC010000010.1"/>
</dbReference>
<accession>A0AAE3ANH5</accession>
<feature type="domain" description="Ricin B lectin" evidence="2">
    <location>
        <begin position="6"/>
        <end position="136"/>
    </location>
</feature>
<comment type="caution">
    <text evidence="3">The sequence shown here is derived from an EMBL/GenBank/DDBJ whole genome shotgun (WGS) entry which is preliminary data.</text>
</comment>
<organism evidence="3 4">
    <name type="scientific">Hominenteromicrobium mulieris</name>
    <dbReference type="NCBI Taxonomy" id="2885357"/>
    <lineage>
        <taxon>Bacteria</taxon>
        <taxon>Bacillati</taxon>
        <taxon>Bacillota</taxon>
        <taxon>Clostridia</taxon>
        <taxon>Eubacteriales</taxon>
        <taxon>Oscillospiraceae</taxon>
        <taxon>Hominenteromicrobium</taxon>
    </lineage>
</organism>
<evidence type="ECO:0000259" key="2">
    <source>
        <dbReference type="SMART" id="SM00458"/>
    </source>
</evidence>
<dbReference type="CDD" id="cd00161">
    <property type="entry name" value="beta-trefoil_Ricin-like"/>
    <property type="match status" value="1"/>
</dbReference>
<feature type="compositionally biased region" description="Low complexity" evidence="1">
    <location>
        <begin position="184"/>
        <end position="195"/>
    </location>
</feature>
<evidence type="ECO:0000313" key="4">
    <source>
        <dbReference type="Proteomes" id="UP001199424"/>
    </source>
</evidence>
<dbReference type="InterPro" id="IPR035992">
    <property type="entry name" value="Ricin_B-like_lectins"/>
</dbReference>
<dbReference type="EMBL" id="JAJEQC010000010">
    <property type="protein sequence ID" value="MCC2137484.1"/>
    <property type="molecule type" value="Genomic_DNA"/>
</dbReference>